<dbReference type="AlphaFoldDB" id="A0A8J8SY63"/>
<sequence>MQSLKKKKVSHKRKLLEQQELFSQLFQQNQFLLQFQLITLIMNIDRAFSYFLTKCLKIEVRSHMLFYNHYQHLHII</sequence>
<reference evidence="1" key="1">
    <citation type="submission" date="2019-06" db="EMBL/GenBank/DDBJ databases">
        <authorList>
            <person name="Zheng W."/>
        </authorList>
    </citation>
    <scope>NUCLEOTIDE SEQUENCE</scope>
    <source>
        <strain evidence="1">QDHG01</strain>
    </source>
</reference>
<accession>A0A8J8SY63</accession>
<organism evidence="1 2">
    <name type="scientific">Halteria grandinella</name>
    <dbReference type="NCBI Taxonomy" id="5974"/>
    <lineage>
        <taxon>Eukaryota</taxon>
        <taxon>Sar</taxon>
        <taxon>Alveolata</taxon>
        <taxon>Ciliophora</taxon>
        <taxon>Intramacronucleata</taxon>
        <taxon>Spirotrichea</taxon>
        <taxon>Stichotrichia</taxon>
        <taxon>Sporadotrichida</taxon>
        <taxon>Halteriidae</taxon>
        <taxon>Halteria</taxon>
    </lineage>
</organism>
<dbReference type="EMBL" id="RRYP01016776">
    <property type="protein sequence ID" value="TNV74613.1"/>
    <property type="molecule type" value="Genomic_DNA"/>
</dbReference>
<evidence type="ECO:0000313" key="2">
    <source>
        <dbReference type="Proteomes" id="UP000785679"/>
    </source>
</evidence>
<gene>
    <name evidence="1" type="ORF">FGO68_gene11894</name>
</gene>
<comment type="caution">
    <text evidence="1">The sequence shown here is derived from an EMBL/GenBank/DDBJ whole genome shotgun (WGS) entry which is preliminary data.</text>
</comment>
<dbReference type="Proteomes" id="UP000785679">
    <property type="component" value="Unassembled WGS sequence"/>
</dbReference>
<keyword evidence="2" id="KW-1185">Reference proteome</keyword>
<name>A0A8J8SY63_HALGN</name>
<protein>
    <submittedName>
        <fullName evidence="1">Uncharacterized protein</fullName>
    </submittedName>
</protein>
<proteinExistence type="predicted"/>
<evidence type="ECO:0000313" key="1">
    <source>
        <dbReference type="EMBL" id="TNV74613.1"/>
    </source>
</evidence>